<dbReference type="Proteomes" id="UP000594638">
    <property type="component" value="Unassembled WGS sequence"/>
</dbReference>
<dbReference type="PANTHER" id="PTHR31672">
    <property type="entry name" value="BNACNNG10540D PROTEIN"/>
    <property type="match status" value="1"/>
</dbReference>
<organism evidence="5 6">
    <name type="scientific">Olea europaea subsp. europaea</name>
    <dbReference type="NCBI Taxonomy" id="158383"/>
    <lineage>
        <taxon>Eukaryota</taxon>
        <taxon>Viridiplantae</taxon>
        <taxon>Streptophyta</taxon>
        <taxon>Embryophyta</taxon>
        <taxon>Tracheophyta</taxon>
        <taxon>Spermatophyta</taxon>
        <taxon>Magnoliopsida</taxon>
        <taxon>eudicotyledons</taxon>
        <taxon>Gunneridae</taxon>
        <taxon>Pentapetalae</taxon>
        <taxon>asterids</taxon>
        <taxon>lamiids</taxon>
        <taxon>Lamiales</taxon>
        <taxon>Oleaceae</taxon>
        <taxon>Oleeae</taxon>
        <taxon>Olea</taxon>
    </lineage>
</organism>
<dbReference type="CDD" id="cd22157">
    <property type="entry name" value="F-box_AtFBW1-like"/>
    <property type="match status" value="1"/>
</dbReference>
<dbReference type="Pfam" id="PF07734">
    <property type="entry name" value="FBA_1"/>
    <property type="match status" value="1"/>
</dbReference>
<feature type="domain" description="F-box" evidence="4">
    <location>
        <begin position="51"/>
        <end position="91"/>
    </location>
</feature>
<dbReference type="InterPro" id="IPR036047">
    <property type="entry name" value="F-box-like_dom_sf"/>
</dbReference>
<dbReference type="InterPro" id="IPR015915">
    <property type="entry name" value="Kelch-typ_b-propeller"/>
</dbReference>
<dbReference type="EMBL" id="CACTIH010005425">
    <property type="protein sequence ID" value="CAA2991379.1"/>
    <property type="molecule type" value="Genomic_DNA"/>
</dbReference>
<gene>
    <name evidence="5" type="ORF">OLEA9_A119553</name>
</gene>
<name>A0A8S0SI72_OLEEU</name>
<dbReference type="SUPFAM" id="SSF81383">
    <property type="entry name" value="F-box domain"/>
    <property type="match status" value="1"/>
</dbReference>
<feature type="compositionally biased region" description="Basic residues" evidence="3">
    <location>
        <begin position="22"/>
        <end position="31"/>
    </location>
</feature>
<dbReference type="SUPFAM" id="SSF50965">
    <property type="entry name" value="Galactose oxidase, central domain"/>
    <property type="match status" value="1"/>
</dbReference>
<evidence type="ECO:0000259" key="4">
    <source>
        <dbReference type="SMART" id="SM00256"/>
    </source>
</evidence>
<dbReference type="Pfam" id="PF00646">
    <property type="entry name" value="F-box"/>
    <property type="match status" value="1"/>
</dbReference>
<evidence type="ECO:0000256" key="3">
    <source>
        <dbReference type="SAM" id="MobiDB-lite"/>
    </source>
</evidence>
<keyword evidence="1" id="KW-0880">Kelch repeat</keyword>
<dbReference type="FunFam" id="1.20.1280.50:FF:000008">
    <property type="entry name" value="F-box only protein 6"/>
    <property type="match status" value="1"/>
</dbReference>
<dbReference type="SMART" id="SM00256">
    <property type="entry name" value="FBOX"/>
    <property type="match status" value="1"/>
</dbReference>
<evidence type="ECO:0000313" key="5">
    <source>
        <dbReference type="EMBL" id="CAA2991379.1"/>
    </source>
</evidence>
<dbReference type="InterPro" id="IPR006527">
    <property type="entry name" value="F-box-assoc_dom_typ1"/>
</dbReference>
<evidence type="ECO:0000256" key="2">
    <source>
        <dbReference type="ARBA" id="ARBA00022737"/>
    </source>
</evidence>
<sequence>MMTVCGSENLKMLGSGEPPLAKKARKEKARGKVTATTSSTEIMEPCLWREFPGDLYETVIARLPITTFFRFRSVCQDWNSLLTSQSFSQQCAQVKQTQPWIYVTIHGNANDGAIYDPLSKKWYCPPVPALPTELLVEPVASAGGLVCFLDSEFITAYVCNLVTASFKELPPRSVDFGAIGMTMNESTPNAGYKILCVSCDGEYEIYDSTKNSWGRSGRLPSNIKCPLDLNFKSQVVSIDGMLYFMHSDPDGIVYYNMTTGVWKQILIPAHPHLSDHTLAERGGKLMLVGLVNNSASTCICIWELQQMTFLWKLVDRMPTLWCLEFYGKSVELDFLANKGLVMISLRSRHKYRLITYDLSSKEWFKPPRRIPSYGRKRPWPVNGTAFHPCLTALV</sequence>
<keyword evidence="6" id="KW-1185">Reference proteome</keyword>
<comment type="caution">
    <text evidence="5">The sequence shown here is derived from an EMBL/GenBank/DDBJ whole genome shotgun (WGS) entry which is preliminary data.</text>
</comment>
<keyword evidence="2" id="KW-0677">Repeat</keyword>
<protein>
    <submittedName>
        <fullName evidence="5">F-box only 6-like</fullName>
    </submittedName>
</protein>
<dbReference type="InterPro" id="IPR011043">
    <property type="entry name" value="Gal_Oxase/kelch_b-propeller"/>
</dbReference>
<proteinExistence type="predicted"/>
<dbReference type="FunFam" id="2.120.10.80:FF:000059">
    <property type="entry name" value="F-box only protein 6"/>
    <property type="match status" value="1"/>
</dbReference>
<dbReference type="Gramene" id="OE9A119553T1">
    <property type="protein sequence ID" value="OE9A119553C1"/>
    <property type="gene ID" value="OE9A119553"/>
</dbReference>
<dbReference type="OrthoDB" id="6482909at2759"/>
<dbReference type="InterPro" id="IPR001810">
    <property type="entry name" value="F-box_dom"/>
</dbReference>
<evidence type="ECO:0000256" key="1">
    <source>
        <dbReference type="ARBA" id="ARBA00022441"/>
    </source>
</evidence>
<reference evidence="5 6" key="1">
    <citation type="submission" date="2019-12" db="EMBL/GenBank/DDBJ databases">
        <authorList>
            <person name="Alioto T."/>
            <person name="Alioto T."/>
            <person name="Gomez Garrido J."/>
        </authorList>
    </citation>
    <scope>NUCLEOTIDE SEQUENCE [LARGE SCALE GENOMIC DNA]</scope>
</reference>
<dbReference type="Gene3D" id="2.120.10.80">
    <property type="entry name" value="Kelch-type beta propeller"/>
    <property type="match status" value="1"/>
</dbReference>
<accession>A0A8S0SI72</accession>
<dbReference type="PANTHER" id="PTHR31672:SF12">
    <property type="entry name" value="F-BOX DOMAIN-CONTAINING PROTEIN"/>
    <property type="match status" value="1"/>
</dbReference>
<feature type="region of interest" description="Disordered" evidence="3">
    <location>
        <begin position="15"/>
        <end position="35"/>
    </location>
</feature>
<dbReference type="InterPro" id="IPR050796">
    <property type="entry name" value="SCF_F-box_component"/>
</dbReference>
<evidence type="ECO:0000313" key="6">
    <source>
        <dbReference type="Proteomes" id="UP000594638"/>
    </source>
</evidence>
<dbReference type="AlphaFoldDB" id="A0A8S0SI72"/>